<feature type="chain" id="PRO_5021977092" description="Histidine-type phosphatase" evidence="1">
    <location>
        <begin position="23"/>
        <end position="436"/>
    </location>
</feature>
<evidence type="ECO:0008006" key="4">
    <source>
        <dbReference type="Google" id="ProtNLM"/>
    </source>
</evidence>
<keyword evidence="3" id="KW-1185">Reference proteome</keyword>
<comment type="caution">
    <text evidence="2">The sequence shown here is derived from an EMBL/GenBank/DDBJ whole genome shotgun (WGS) entry which is preliminary data.</text>
</comment>
<sequence>MSRATLLLAACLALFDGGVASAANFTVDKHVSIMRHGVRPPTNSRKLAIYQRNDWPFWDVADGMLTTHGAAVTQRLATWQVAMLRQKGLVPTEGCPTAGNVFAWGNGAVQRTLDTGNVLLENMFPGCGLTVGHNETKYIDPLYDTASTPYGAVDPEKASKAILEAAGGDLNALKAKAEPLMKELDAITECEGKSNPCSMVNRPWTIDVAPAKGAIPAIVSVKGPIADAGTLVELFMLEYANGFPMRQVAFGKLKGADDIIRLSALRQMKYDIGNRVPYLAARDASSFFNQVLLSLAQEPGKRSDDQPGPPNARFVLFMASDTQQAEVAAMLGIHWHIPPYLDDETPPNGALTFERLHDDKGRAYVRLGFTAPTLDQIRSASHLNAASPPVQADIAVPGCESESINGACPLDRFLQIARATLDMDAVIDQDYRPPIR</sequence>
<dbReference type="InterPro" id="IPR000560">
    <property type="entry name" value="His_Pase_clade-2"/>
</dbReference>
<keyword evidence="1" id="KW-0732">Signal</keyword>
<dbReference type="EMBL" id="VJMG01000003">
    <property type="protein sequence ID" value="TRL42940.1"/>
    <property type="molecule type" value="Genomic_DNA"/>
</dbReference>
<protein>
    <recommendedName>
        <fullName evidence="4">Histidine-type phosphatase</fullName>
    </recommendedName>
</protein>
<dbReference type="Gene3D" id="3.40.50.1240">
    <property type="entry name" value="Phosphoglycerate mutase-like"/>
    <property type="match status" value="2"/>
</dbReference>
<accession>A0A549TI66</accession>
<dbReference type="SUPFAM" id="SSF53254">
    <property type="entry name" value="Phosphoglycerate mutase-like"/>
    <property type="match status" value="1"/>
</dbReference>
<dbReference type="InterPro" id="IPR029033">
    <property type="entry name" value="His_PPase_superfam"/>
</dbReference>
<gene>
    <name evidence="2" type="ORF">FNA46_00550</name>
</gene>
<dbReference type="RefSeq" id="WP_142880390.1">
    <property type="nucleotide sequence ID" value="NZ_VJMG01000003.1"/>
</dbReference>
<reference evidence="2 3" key="1">
    <citation type="submission" date="2019-07" db="EMBL/GenBank/DDBJ databases">
        <title>Ln-dependent methylotrophs.</title>
        <authorList>
            <person name="Tani A."/>
        </authorList>
    </citation>
    <scope>NUCLEOTIDE SEQUENCE [LARGE SCALE GENOMIC DNA]</scope>
    <source>
        <strain evidence="2 3">SM12</strain>
    </source>
</reference>
<proteinExistence type="predicted"/>
<dbReference type="AlphaFoldDB" id="A0A549TI66"/>
<evidence type="ECO:0000313" key="2">
    <source>
        <dbReference type="EMBL" id="TRL42940.1"/>
    </source>
</evidence>
<feature type="signal peptide" evidence="1">
    <location>
        <begin position="1"/>
        <end position="22"/>
    </location>
</feature>
<evidence type="ECO:0000313" key="3">
    <source>
        <dbReference type="Proteomes" id="UP000316801"/>
    </source>
</evidence>
<dbReference type="Pfam" id="PF00328">
    <property type="entry name" value="His_Phos_2"/>
    <property type="match status" value="1"/>
</dbReference>
<dbReference type="Proteomes" id="UP000316801">
    <property type="component" value="Unassembled WGS sequence"/>
</dbReference>
<evidence type="ECO:0000256" key="1">
    <source>
        <dbReference type="SAM" id="SignalP"/>
    </source>
</evidence>
<name>A0A549TI66_9HYPH</name>
<organism evidence="2 3">
    <name type="scientific">Rhizobium straminoryzae</name>
    <dbReference type="NCBI Taxonomy" id="1387186"/>
    <lineage>
        <taxon>Bacteria</taxon>
        <taxon>Pseudomonadati</taxon>
        <taxon>Pseudomonadota</taxon>
        <taxon>Alphaproteobacteria</taxon>
        <taxon>Hyphomicrobiales</taxon>
        <taxon>Rhizobiaceae</taxon>
        <taxon>Rhizobium/Agrobacterium group</taxon>
        <taxon>Rhizobium</taxon>
    </lineage>
</organism>